<dbReference type="FunFam" id="1.25.40.10:FF:000031">
    <property type="entry name" value="Pentatricopeptide repeat-containing protein mitochondrial"/>
    <property type="match status" value="1"/>
</dbReference>
<dbReference type="EMBL" id="CP136892">
    <property type="protein sequence ID" value="WOL01839.1"/>
    <property type="molecule type" value="Genomic_DNA"/>
</dbReference>
<dbReference type="PROSITE" id="PS51375">
    <property type="entry name" value="PPR"/>
    <property type="match status" value="4"/>
</dbReference>
<dbReference type="PANTHER" id="PTHR47926:SF492">
    <property type="entry name" value="DYW DOMAIN-CONTAINING PROTEIN"/>
    <property type="match status" value="1"/>
</dbReference>
<dbReference type="AlphaFoldDB" id="A0AAQ3K4A3"/>
<dbReference type="InterPro" id="IPR046849">
    <property type="entry name" value="E2_motif"/>
</dbReference>
<reference evidence="3 4" key="1">
    <citation type="submission" date="2023-10" db="EMBL/GenBank/DDBJ databases">
        <title>Chromosome-scale genome assembly provides insights into flower coloration mechanisms of Canna indica.</title>
        <authorList>
            <person name="Li C."/>
        </authorList>
    </citation>
    <scope>NUCLEOTIDE SEQUENCE [LARGE SCALE GENOMIC DNA]</scope>
    <source>
        <tissue evidence="3">Flower</tissue>
    </source>
</reference>
<gene>
    <name evidence="3" type="ORF">Cni_G10556</name>
</gene>
<evidence type="ECO:0000256" key="1">
    <source>
        <dbReference type="ARBA" id="ARBA00022737"/>
    </source>
</evidence>
<dbReference type="Pfam" id="PF20430">
    <property type="entry name" value="Eplus_motif"/>
    <property type="match status" value="1"/>
</dbReference>
<dbReference type="InterPro" id="IPR011990">
    <property type="entry name" value="TPR-like_helical_dom_sf"/>
</dbReference>
<dbReference type="Gene3D" id="1.25.40.10">
    <property type="entry name" value="Tetratricopeptide repeat domain"/>
    <property type="match status" value="3"/>
</dbReference>
<keyword evidence="4" id="KW-1185">Reference proteome</keyword>
<name>A0AAQ3K4A3_9LILI</name>
<organism evidence="3 4">
    <name type="scientific">Canna indica</name>
    <name type="common">Indian-shot</name>
    <dbReference type="NCBI Taxonomy" id="4628"/>
    <lineage>
        <taxon>Eukaryota</taxon>
        <taxon>Viridiplantae</taxon>
        <taxon>Streptophyta</taxon>
        <taxon>Embryophyta</taxon>
        <taxon>Tracheophyta</taxon>
        <taxon>Spermatophyta</taxon>
        <taxon>Magnoliopsida</taxon>
        <taxon>Liliopsida</taxon>
        <taxon>Zingiberales</taxon>
        <taxon>Cannaceae</taxon>
        <taxon>Canna</taxon>
    </lineage>
</organism>
<feature type="repeat" description="PPR" evidence="2">
    <location>
        <begin position="198"/>
        <end position="228"/>
    </location>
</feature>
<accession>A0AAQ3K4A3</accession>
<dbReference type="Pfam" id="PF13041">
    <property type="entry name" value="PPR_2"/>
    <property type="match status" value="1"/>
</dbReference>
<proteinExistence type="predicted"/>
<dbReference type="PANTHER" id="PTHR47926">
    <property type="entry name" value="PENTATRICOPEPTIDE REPEAT-CONTAINING PROTEIN"/>
    <property type="match status" value="1"/>
</dbReference>
<sequence>MTAKSPLNAHAIVSIPKRRAPSPPPAETVEGRLISVIHSSKSVRHLKGVQAHLLRLHLPLTPRLAAQLVTAACSPPLRATPYALALFRRFPPSPPIFDALVRGLCDCSLFSAALSHFVLISRSGLRPSRLAFPFALKSAAALPSPHHVPTLHAAAAKASLDLDPFVRTSLVDAYVKLGLPDRALVVFDDTPEWHKDSNVLLWNVSINACCLSGHLEGAKKLFDLMPERTMASWNSLMQGYMRHGDAEAAVGLFHQMAEKNVVSWTTLVSGFLKLDEFEQALSFFDKMLEEGMRPNEFTISSALSACARMGALDRGIRIHDFALKNGFKEDGAIGTALVDMYSKCGKIEIASQLFDHMERKDLLTWTAMILGWAIHGHCTKALQYFENMKCACIEPDEGAFLAVLMACSHSGKVRSGLQIFDSMRFDFKIKPNIKHYTCMVDLFGRAGQLDRAISLMETMPMEPDFVLWGALFNACRANKIVELAEVAAEKLLKLRPKHQGSFIFLSNMYAGAGRWDDADKVRVSMKERGVEKVPGWSYIEVDGVAHHFVAGDQSHPRSTEIYQKLEFLATKATEQGYKPNTDWVLHNIEDEDKVDSLACRPSL</sequence>
<dbReference type="FunFam" id="1.25.40.10:FF:000366">
    <property type="entry name" value="Pentatricopeptide (PPR) repeat-containing protein"/>
    <property type="match status" value="1"/>
</dbReference>
<dbReference type="InterPro" id="IPR046848">
    <property type="entry name" value="E_motif"/>
</dbReference>
<dbReference type="InterPro" id="IPR046960">
    <property type="entry name" value="PPR_At4g14850-like_plant"/>
</dbReference>
<evidence type="ECO:0000313" key="3">
    <source>
        <dbReference type="EMBL" id="WOL01839.1"/>
    </source>
</evidence>
<protein>
    <recommendedName>
        <fullName evidence="5">Pentatricopeptide repeat-containing protein</fullName>
    </recommendedName>
</protein>
<dbReference type="GO" id="GO:0009451">
    <property type="term" value="P:RNA modification"/>
    <property type="evidence" value="ECO:0007669"/>
    <property type="project" value="InterPro"/>
</dbReference>
<feature type="repeat" description="PPR" evidence="2">
    <location>
        <begin position="361"/>
        <end position="395"/>
    </location>
</feature>
<dbReference type="Pfam" id="PF20431">
    <property type="entry name" value="E_motif"/>
    <property type="match status" value="1"/>
</dbReference>
<evidence type="ECO:0000313" key="4">
    <source>
        <dbReference type="Proteomes" id="UP001327560"/>
    </source>
</evidence>
<dbReference type="Proteomes" id="UP001327560">
    <property type="component" value="Chromosome 3"/>
</dbReference>
<feature type="repeat" description="PPR" evidence="2">
    <location>
        <begin position="260"/>
        <end position="294"/>
    </location>
</feature>
<dbReference type="SUPFAM" id="SSF48452">
    <property type="entry name" value="TPR-like"/>
    <property type="match status" value="1"/>
</dbReference>
<dbReference type="InterPro" id="IPR002885">
    <property type="entry name" value="PPR_rpt"/>
</dbReference>
<evidence type="ECO:0008006" key="5">
    <source>
        <dbReference type="Google" id="ProtNLM"/>
    </source>
</evidence>
<dbReference type="Pfam" id="PF01535">
    <property type="entry name" value="PPR"/>
    <property type="match status" value="6"/>
</dbReference>
<dbReference type="NCBIfam" id="TIGR00756">
    <property type="entry name" value="PPR"/>
    <property type="match status" value="3"/>
</dbReference>
<feature type="repeat" description="PPR" evidence="2">
    <location>
        <begin position="229"/>
        <end position="259"/>
    </location>
</feature>
<dbReference type="GO" id="GO:0003723">
    <property type="term" value="F:RNA binding"/>
    <property type="evidence" value="ECO:0007669"/>
    <property type="project" value="InterPro"/>
</dbReference>
<keyword evidence="1" id="KW-0677">Repeat</keyword>
<evidence type="ECO:0000256" key="2">
    <source>
        <dbReference type="PROSITE-ProRule" id="PRU00708"/>
    </source>
</evidence>